<dbReference type="EMBL" id="PZQS01000013">
    <property type="protein sequence ID" value="PVD19502.1"/>
    <property type="molecule type" value="Genomic_DNA"/>
</dbReference>
<name>A0A2T7NEE4_POMCA</name>
<dbReference type="OrthoDB" id="5575722at2759"/>
<proteinExistence type="predicted"/>
<dbReference type="GO" id="GO:0008017">
    <property type="term" value="F:microtubule binding"/>
    <property type="evidence" value="ECO:0007669"/>
    <property type="project" value="TreeGrafter"/>
</dbReference>
<keyword evidence="4" id="KW-1185">Reference proteome</keyword>
<dbReference type="GO" id="GO:1990498">
    <property type="term" value="C:mitotic spindle microtubule"/>
    <property type="evidence" value="ECO:0007669"/>
    <property type="project" value="TreeGrafter"/>
</dbReference>
<dbReference type="STRING" id="400727.A0A2T7NEE4"/>
<dbReference type="GO" id="GO:0070652">
    <property type="term" value="C:HAUS complex"/>
    <property type="evidence" value="ECO:0007669"/>
    <property type="project" value="InterPro"/>
</dbReference>
<dbReference type="Pfam" id="PF14661">
    <property type="entry name" value="HAUS6_N"/>
    <property type="match status" value="1"/>
</dbReference>
<evidence type="ECO:0000256" key="1">
    <source>
        <dbReference type="SAM" id="MobiDB-lite"/>
    </source>
</evidence>
<dbReference type="PANTHER" id="PTHR16151:SF2">
    <property type="entry name" value="HAUS AUGMIN-LIKE COMPLEX SUBUNIT 6"/>
    <property type="match status" value="1"/>
</dbReference>
<reference evidence="3 4" key="1">
    <citation type="submission" date="2018-04" db="EMBL/GenBank/DDBJ databases">
        <title>The genome of golden apple snail Pomacea canaliculata provides insight into stress tolerance and invasive adaptation.</title>
        <authorList>
            <person name="Liu C."/>
            <person name="Liu B."/>
            <person name="Ren Y."/>
            <person name="Zhang Y."/>
            <person name="Wang H."/>
            <person name="Li S."/>
            <person name="Jiang F."/>
            <person name="Yin L."/>
            <person name="Zhang G."/>
            <person name="Qian W."/>
            <person name="Fan W."/>
        </authorList>
    </citation>
    <scope>NUCLEOTIDE SEQUENCE [LARGE SCALE GENOMIC DNA]</scope>
    <source>
        <strain evidence="3">SZHN2017</strain>
        <tissue evidence="3">Muscle</tissue>
    </source>
</reference>
<dbReference type="PANTHER" id="PTHR16151">
    <property type="entry name" value="HAUS AUGMIN-LIKE COMPLEX SUBUNIT 6"/>
    <property type="match status" value="1"/>
</dbReference>
<dbReference type="Proteomes" id="UP000245119">
    <property type="component" value="Linkage Group LG13"/>
</dbReference>
<feature type="domain" description="HAUS augmin-like complex subunit 6 N-terminal" evidence="2">
    <location>
        <begin position="27"/>
        <end position="279"/>
    </location>
</feature>
<evidence type="ECO:0000313" key="4">
    <source>
        <dbReference type="Proteomes" id="UP000245119"/>
    </source>
</evidence>
<dbReference type="GO" id="GO:0051225">
    <property type="term" value="P:spindle assembly"/>
    <property type="evidence" value="ECO:0007669"/>
    <property type="project" value="InterPro"/>
</dbReference>
<feature type="region of interest" description="Disordered" evidence="1">
    <location>
        <begin position="505"/>
        <end position="550"/>
    </location>
</feature>
<protein>
    <recommendedName>
        <fullName evidence="2">HAUS augmin-like complex subunit 6 N-terminal domain-containing protein</fullName>
    </recommendedName>
</protein>
<feature type="compositionally biased region" description="Polar residues" evidence="1">
    <location>
        <begin position="505"/>
        <end position="514"/>
    </location>
</feature>
<dbReference type="AlphaFoldDB" id="A0A2T7NEE4"/>
<organism evidence="3 4">
    <name type="scientific">Pomacea canaliculata</name>
    <name type="common">Golden apple snail</name>
    <dbReference type="NCBI Taxonomy" id="400727"/>
    <lineage>
        <taxon>Eukaryota</taxon>
        <taxon>Metazoa</taxon>
        <taxon>Spiralia</taxon>
        <taxon>Lophotrochozoa</taxon>
        <taxon>Mollusca</taxon>
        <taxon>Gastropoda</taxon>
        <taxon>Caenogastropoda</taxon>
        <taxon>Architaenioglossa</taxon>
        <taxon>Ampullarioidea</taxon>
        <taxon>Ampullariidae</taxon>
        <taxon>Pomacea</taxon>
    </lineage>
</organism>
<evidence type="ECO:0000259" key="2">
    <source>
        <dbReference type="Pfam" id="PF14661"/>
    </source>
</evidence>
<accession>A0A2T7NEE4</accession>
<gene>
    <name evidence="3" type="ORF">C0Q70_19991</name>
</gene>
<comment type="caution">
    <text evidence="3">The sequence shown here is derived from an EMBL/GenBank/DDBJ whole genome shotgun (WGS) entry which is preliminary data.</text>
</comment>
<dbReference type="InterPro" id="IPR028163">
    <property type="entry name" value="HAUS_6_N"/>
</dbReference>
<feature type="region of interest" description="Disordered" evidence="1">
    <location>
        <begin position="430"/>
        <end position="456"/>
    </location>
</feature>
<dbReference type="InterPro" id="IPR026797">
    <property type="entry name" value="HAUS_6"/>
</dbReference>
<evidence type="ECO:0000313" key="3">
    <source>
        <dbReference type="EMBL" id="PVD19502.1"/>
    </source>
</evidence>
<sequence>MDASLKRPTASGDDSFGSRGLDSKHLFFTNLQLLGFDAAAMEMKYRIPFNKDMFNLPNKTGSEAVLYFLFSRLNPVMCRQEFRDCWPIVDKKAETQFRRLCCMWLQNIQKDEADSNLPRINASLFLSPGGEKFCQLIFYFSVYVLRHVMKTEAGIKEEELLHRPVITPQNRELFPAILKTVQCESIRSRKILLLTLRVLNAARQEWQEYSEELVKEIRLLTKRIQELQYRKQKEMYKLTQKISIGSPKPKFQPSTGSDIDVNAYAAECAQRVQRVRKMWKSIEHFIESTAEQREIVSSVINRTQQRCVIDAADIKVSVPHFLLKECELEIRRRQVDNIYEGGQLNLLSLLHLWNQALIMYINYLQSVGLRDLSNEAAHLKTQKATLQAYISNAASLRETVSKQLPQKKERVLLFFRRQFHSGTILSQGLGLQAPSPPVTFDPPEGHSGTTPTGQLLRLTPEYGNSFLISSDLEHPEAAMSIAKAISTSSRRNIAKEFHPTAFGLETQNTSSNIPTGIPKVRPSSYRQQQPLASTPEKKRPGEANNSVKVLHSSRDDLFKVKNNKSDNAHNLLIDKVVNAVMQEDKGHKNHLQDPVMLSTFSPSLVKDQSAEQNAFLKHDLIHRSPLEQDIRQISNATVAESGLLADSKKLKNEMVTAGKQLLVQTDPLDQYADVGTETGIRDECYTESCDEGEDVEAGKNQFSLVISSSTAKSASELDKSSAGQVHNSLTKDSAIKKFEFNFPSSSLPTGPAVLSLMTLLMTQFLIKFSWWHWMIPFTPFTVWFGFGRKLSSEECGTTKHVCLPSE</sequence>